<evidence type="ECO:0000256" key="1">
    <source>
        <dbReference type="ARBA" id="ARBA00022737"/>
    </source>
</evidence>
<comment type="caution">
    <text evidence="6">The sequence shown here is derived from an EMBL/GenBank/DDBJ whole genome shotgun (WGS) entry which is preliminary data.</text>
</comment>
<dbReference type="InterPro" id="IPR002550">
    <property type="entry name" value="CNNM"/>
</dbReference>
<reference evidence="6 7" key="1">
    <citation type="journal article" date="2018" name="New Phytol.">
        <title>Phylogenomics of Endogonaceae and evolution of mycorrhizas within Mucoromycota.</title>
        <authorList>
            <person name="Chang Y."/>
            <person name="Desiro A."/>
            <person name="Na H."/>
            <person name="Sandor L."/>
            <person name="Lipzen A."/>
            <person name="Clum A."/>
            <person name="Barry K."/>
            <person name="Grigoriev I.V."/>
            <person name="Martin F.M."/>
            <person name="Stajich J.E."/>
            <person name="Smith M.E."/>
            <person name="Bonito G."/>
            <person name="Spatafora J.W."/>
        </authorList>
    </citation>
    <scope>NUCLEOTIDE SEQUENCE [LARGE SCALE GENOMIC DNA]</scope>
    <source>
        <strain evidence="6 7">AD002</strain>
    </source>
</reference>
<dbReference type="Pfam" id="PF01595">
    <property type="entry name" value="CNNM"/>
    <property type="match status" value="1"/>
</dbReference>
<sequence length="304" mass="32642">MLKSALSPSHAVPSVLLATALLAALATTALASPVMHVEAAADALTESINTSDPNFWIKIVVIVVLVIASGIVAECRMFSNGSDGTGAPKRHPIIDLGKLSNLKLSRFHSHLSSLLSRAPESLRSCPRFGTFTAPSVPTCSPSPSISHPVPPYQMSLDEMNLKILSSSGGEKEKRYAARIMPIRKNGHLLLVTLLLTNTLINESLPVLFDSIFGGGQYPGVVWVMFLSSRIMCFIFPFMGCVLYLHEIQRISQFVFPNASNPLHQASSPLSSPPPSSSSSPRSSRRLSARDMVSPSGPSLRGKRA</sequence>
<keyword evidence="3" id="KW-0472">Membrane</keyword>
<feature type="transmembrane region" description="Helical" evidence="3">
    <location>
        <begin position="55"/>
        <end position="73"/>
    </location>
</feature>
<protein>
    <recommendedName>
        <fullName evidence="5">CNNM transmembrane domain-containing protein</fullName>
    </recommendedName>
</protein>
<evidence type="ECO:0000313" key="7">
    <source>
        <dbReference type="Proteomes" id="UP000274822"/>
    </source>
</evidence>
<evidence type="ECO:0000256" key="3">
    <source>
        <dbReference type="SAM" id="Phobius"/>
    </source>
</evidence>
<feature type="chain" id="PRO_5019170555" description="CNNM transmembrane domain-containing protein" evidence="4">
    <location>
        <begin position="32"/>
        <end position="304"/>
    </location>
</feature>
<dbReference type="GO" id="GO:0030026">
    <property type="term" value="P:intracellular manganese ion homeostasis"/>
    <property type="evidence" value="ECO:0007669"/>
    <property type="project" value="TreeGrafter"/>
</dbReference>
<dbReference type="GO" id="GO:0010960">
    <property type="term" value="P:magnesium ion homeostasis"/>
    <property type="evidence" value="ECO:0007669"/>
    <property type="project" value="InterPro"/>
</dbReference>
<keyword evidence="7" id="KW-1185">Reference proteome</keyword>
<gene>
    <name evidence="6" type="ORF">BC938DRAFT_472350</name>
</gene>
<feature type="signal peptide" evidence="4">
    <location>
        <begin position="1"/>
        <end position="31"/>
    </location>
</feature>
<keyword evidence="3" id="KW-0812">Transmembrane</keyword>
<dbReference type="PANTHER" id="PTHR12064:SF97">
    <property type="entry name" value="METAL TRANSPORTER CNNM-5"/>
    <property type="match status" value="1"/>
</dbReference>
<keyword evidence="3" id="KW-1133">Transmembrane helix</keyword>
<evidence type="ECO:0000313" key="6">
    <source>
        <dbReference type="EMBL" id="RUS25308.1"/>
    </source>
</evidence>
<evidence type="ECO:0000259" key="5">
    <source>
        <dbReference type="Pfam" id="PF01595"/>
    </source>
</evidence>
<organism evidence="6 7">
    <name type="scientific">Jimgerdemannia flammicorona</name>
    <dbReference type="NCBI Taxonomy" id="994334"/>
    <lineage>
        <taxon>Eukaryota</taxon>
        <taxon>Fungi</taxon>
        <taxon>Fungi incertae sedis</taxon>
        <taxon>Mucoromycota</taxon>
        <taxon>Mucoromycotina</taxon>
        <taxon>Endogonomycetes</taxon>
        <taxon>Endogonales</taxon>
        <taxon>Endogonaceae</taxon>
        <taxon>Jimgerdemannia</taxon>
    </lineage>
</organism>
<feature type="domain" description="CNNM transmembrane" evidence="5">
    <location>
        <begin position="170"/>
        <end position="214"/>
    </location>
</feature>
<dbReference type="InterPro" id="IPR045095">
    <property type="entry name" value="ACDP"/>
</dbReference>
<feature type="region of interest" description="Disordered" evidence="2">
    <location>
        <begin position="262"/>
        <end position="304"/>
    </location>
</feature>
<keyword evidence="4" id="KW-0732">Signal</keyword>
<dbReference type="AlphaFoldDB" id="A0A433Q6A0"/>
<evidence type="ECO:0000256" key="2">
    <source>
        <dbReference type="SAM" id="MobiDB-lite"/>
    </source>
</evidence>
<dbReference type="EMBL" id="RBNJ01013323">
    <property type="protein sequence ID" value="RUS25308.1"/>
    <property type="molecule type" value="Genomic_DNA"/>
</dbReference>
<accession>A0A433Q6A0</accession>
<keyword evidence="1" id="KW-0677">Repeat</keyword>
<feature type="transmembrane region" description="Helical" evidence="3">
    <location>
        <begin position="220"/>
        <end position="244"/>
    </location>
</feature>
<proteinExistence type="predicted"/>
<dbReference type="Proteomes" id="UP000274822">
    <property type="component" value="Unassembled WGS sequence"/>
</dbReference>
<evidence type="ECO:0000256" key="4">
    <source>
        <dbReference type="SAM" id="SignalP"/>
    </source>
</evidence>
<feature type="transmembrane region" description="Helical" evidence="3">
    <location>
        <begin position="188"/>
        <end position="208"/>
    </location>
</feature>
<name>A0A433Q6A0_9FUNG</name>
<dbReference type="GO" id="GO:0005737">
    <property type="term" value="C:cytoplasm"/>
    <property type="evidence" value="ECO:0007669"/>
    <property type="project" value="TreeGrafter"/>
</dbReference>
<dbReference type="PANTHER" id="PTHR12064">
    <property type="entry name" value="METAL TRANSPORTER CNNM"/>
    <property type="match status" value="1"/>
</dbReference>